<evidence type="ECO:0000313" key="1">
    <source>
        <dbReference type="EMBL" id="KOM34557.1"/>
    </source>
</evidence>
<accession>A0A0L9TVY2</accession>
<reference evidence="2" key="1">
    <citation type="journal article" date="2015" name="Proc. Natl. Acad. Sci. U.S.A.">
        <title>Genome sequencing of adzuki bean (Vigna angularis) provides insight into high starch and low fat accumulation and domestication.</title>
        <authorList>
            <person name="Yang K."/>
            <person name="Tian Z."/>
            <person name="Chen C."/>
            <person name="Luo L."/>
            <person name="Zhao B."/>
            <person name="Wang Z."/>
            <person name="Yu L."/>
            <person name="Li Y."/>
            <person name="Sun Y."/>
            <person name="Li W."/>
            <person name="Chen Y."/>
            <person name="Li Y."/>
            <person name="Zhang Y."/>
            <person name="Ai D."/>
            <person name="Zhao J."/>
            <person name="Shang C."/>
            <person name="Ma Y."/>
            <person name="Wu B."/>
            <person name="Wang M."/>
            <person name="Gao L."/>
            <person name="Sun D."/>
            <person name="Zhang P."/>
            <person name="Guo F."/>
            <person name="Wang W."/>
            <person name="Li Y."/>
            <person name="Wang J."/>
            <person name="Varshney R.K."/>
            <person name="Wang J."/>
            <person name="Ling H.Q."/>
            <person name="Wan P."/>
        </authorList>
    </citation>
    <scope>NUCLEOTIDE SEQUENCE</scope>
    <source>
        <strain evidence="2">cv. Jingnong 6</strain>
    </source>
</reference>
<protein>
    <submittedName>
        <fullName evidence="1">Uncharacterized protein</fullName>
    </submittedName>
</protein>
<dbReference type="STRING" id="3914.A0A0L9TVY2"/>
<dbReference type="Proteomes" id="UP000053144">
    <property type="component" value="Chromosome 2"/>
</dbReference>
<sequence>MSHTNCSSRSRSLKEKKFVHSSCVHSPCCTSCSPGRVIRSIGQTMEVRVQKKKRETGEWVAVDAKTKPLLELQTSHDDIDDTLHDVAAEFDHSHFGDSSLVNQLQSNPTDSLVNSKLSHINPESELSSAKAAMEVSQAVVGVLGNINWWSPSLKK</sequence>
<proteinExistence type="predicted"/>
<evidence type="ECO:0000313" key="2">
    <source>
        <dbReference type="Proteomes" id="UP000053144"/>
    </source>
</evidence>
<organism evidence="1 2">
    <name type="scientific">Phaseolus angularis</name>
    <name type="common">Azuki bean</name>
    <name type="synonym">Vigna angularis</name>
    <dbReference type="NCBI Taxonomy" id="3914"/>
    <lineage>
        <taxon>Eukaryota</taxon>
        <taxon>Viridiplantae</taxon>
        <taxon>Streptophyta</taxon>
        <taxon>Embryophyta</taxon>
        <taxon>Tracheophyta</taxon>
        <taxon>Spermatophyta</taxon>
        <taxon>Magnoliopsida</taxon>
        <taxon>eudicotyledons</taxon>
        <taxon>Gunneridae</taxon>
        <taxon>Pentapetalae</taxon>
        <taxon>rosids</taxon>
        <taxon>fabids</taxon>
        <taxon>Fabales</taxon>
        <taxon>Fabaceae</taxon>
        <taxon>Papilionoideae</taxon>
        <taxon>50 kb inversion clade</taxon>
        <taxon>NPAAA clade</taxon>
        <taxon>indigoferoid/millettioid clade</taxon>
        <taxon>Phaseoleae</taxon>
        <taxon>Vigna</taxon>
    </lineage>
</organism>
<dbReference type="Gramene" id="KOM34557">
    <property type="protein sequence ID" value="KOM34557"/>
    <property type="gene ID" value="LR48_Vigan02g070700"/>
</dbReference>
<dbReference type="AlphaFoldDB" id="A0A0L9TVY2"/>
<name>A0A0L9TVY2_PHAAN</name>
<dbReference type="EMBL" id="CM003372">
    <property type="protein sequence ID" value="KOM34557.1"/>
    <property type="molecule type" value="Genomic_DNA"/>
</dbReference>
<gene>
    <name evidence="1" type="ORF">LR48_Vigan02g070700</name>
</gene>